<gene>
    <name evidence="3" type="ORF">EMAD1354_LOCUS1371</name>
</gene>
<feature type="domain" description="HTH myb-type" evidence="2">
    <location>
        <begin position="106"/>
        <end position="155"/>
    </location>
</feature>
<dbReference type="EMBL" id="HBFE01002061">
    <property type="protein sequence ID" value="CAD8725291.1"/>
    <property type="molecule type" value="Transcribed_RNA"/>
</dbReference>
<dbReference type="PROSITE" id="PS50090">
    <property type="entry name" value="MYB_LIKE"/>
    <property type="match status" value="2"/>
</dbReference>
<protein>
    <recommendedName>
        <fullName evidence="4">Myb-like domain-containing protein</fullName>
    </recommendedName>
</protein>
<dbReference type="Gene3D" id="1.10.10.60">
    <property type="entry name" value="Homeodomain-like"/>
    <property type="match status" value="2"/>
</dbReference>
<dbReference type="SUPFAM" id="SSF46689">
    <property type="entry name" value="Homeodomain-like"/>
    <property type="match status" value="1"/>
</dbReference>
<accession>A0A7S0XJ50</accession>
<evidence type="ECO:0000259" key="2">
    <source>
        <dbReference type="PROSITE" id="PS51294"/>
    </source>
</evidence>
<dbReference type="InterPro" id="IPR009057">
    <property type="entry name" value="Homeodomain-like_sf"/>
</dbReference>
<evidence type="ECO:0000259" key="1">
    <source>
        <dbReference type="PROSITE" id="PS50090"/>
    </source>
</evidence>
<dbReference type="SMART" id="SM00717">
    <property type="entry name" value="SANT"/>
    <property type="match status" value="2"/>
</dbReference>
<dbReference type="Pfam" id="PF00249">
    <property type="entry name" value="Myb_DNA-binding"/>
    <property type="match status" value="1"/>
</dbReference>
<dbReference type="InterPro" id="IPR050560">
    <property type="entry name" value="MYB_TF"/>
</dbReference>
<organism evidence="3">
    <name type="scientific">Erythrolobus madagascarensis</name>
    <dbReference type="NCBI Taxonomy" id="708628"/>
    <lineage>
        <taxon>Eukaryota</taxon>
        <taxon>Rhodophyta</taxon>
        <taxon>Bangiophyceae</taxon>
        <taxon>Porphyridiales</taxon>
        <taxon>Porphyridiaceae</taxon>
        <taxon>Erythrolobus</taxon>
    </lineage>
</organism>
<dbReference type="CDD" id="cd00167">
    <property type="entry name" value="SANT"/>
    <property type="match status" value="2"/>
</dbReference>
<name>A0A7S0XJ50_9RHOD</name>
<dbReference type="GO" id="GO:0000981">
    <property type="term" value="F:DNA-binding transcription factor activity, RNA polymerase II-specific"/>
    <property type="evidence" value="ECO:0007669"/>
    <property type="project" value="TreeGrafter"/>
</dbReference>
<dbReference type="AlphaFoldDB" id="A0A7S0XJ50"/>
<evidence type="ECO:0008006" key="4">
    <source>
        <dbReference type="Google" id="ProtNLM"/>
    </source>
</evidence>
<feature type="domain" description="HTH myb-type" evidence="2">
    <location>
        <begin position="53"/>
        <end position="103"/>
    </location>
</feature>
<reference evidence="3" key="1">
    <citation type="submission" date="2021-01" db="EMBL/GenBank/DDBJ databases">
        <authorList>
            <person name="Corre E."/>
            <person name="Pelletier E."/>
            <person name="Niang G."/>
            <person name="Scheremetjew M."/>
            <person name="Finn R."/>
            <person name="Kale V."/>
            <person name="Holt S."/>
            <person name="Cochrane G."/>
            <person name="Meng A."/>
            <person name="Brown T."/>
            <person name="Cohen L."/>
        </authorList>
    </citation>
    <scope>NUCLEOTIDE SEQUENCE</scope>
    <source>
        <strain evidence="3">CCMP3276</strain>
    </source>
</reference>
<proteinExistence type="predicted"/>
<dbReference type="InterPro" id="IPR017930">
    <property type="entry name" value="Myb_dom"/>
</dbReference>
<dbReference type="GO" id="GO:0000978">
    <property type="term" value="F:RNA polymerase II cis-regulatory region sequence-specific DNA binding"/>
    <property type="evidence" value="ECO:0007669"/>
    <property type="project" value="TreeGrafter"/>
</dbReference>
<sequence>MKVVMTESQAWRVSIQNLVCSGSTSEEDDFGLRSHSCGSAATNTPQDKLHSKRWTKAEDDLLVQLVNKNGAVGWTTYAAVYFDGKRDGGALRARYYNNLLPNREPRKPWTPKEDCFIVKRRKEIGNKWTVIASDLEGRSGNDVKNRFTSLCRRTL</sequence>
<feature type="domain" description="Myb-like" evidence="1">
    <location>
        <begin position="106"/>
        <end position="151"/>
    </location>
</feature>
<dbReference type="PROSITE" id="PS51294">
    <property type="entry name" value="HTH_MYB"/>
    <property type="match status" value="2"/>
</dbReference>
<dbReference type="PANTHER" id="PTHR45614">
    <property type="entry name" value="MYB PROTEIN-RELATED"/>
    <property type="match status" value="1"/>
</dbReference>
<feature type="domain" description="Myb-like" evidence="1">
    <location>
        <begin position="46"/>
        <end position="99"/>
    </location>
</feature>
<dbReference type="GO" id="GO:0005634">
    <property type="term" value="C:nucleus"/>
    <property type="evidence" value="ECO:0007669"/>
    <property type="project" value="TreeGrafter"/>
</dbReference>
<evidence type="ECO:0000313" key="3">
    <source>
        <dbReference type="EMBL" id="CAD8725291.1"/>
    </source>
</evidence>
<dbReference type="InterPro" id="IPR001005">
    <property type="entry name" value="SANT/Myb"/>
</dbReference>